<keyword evidence="3" id="KW-1185">Reference proteome</keyword>
<dbReference type="EMBL" id="JAPAAF010000048">
    <property type="protein sequence ID" value="MCW0484722.1"/>
    <property type="molecule type" value="Genomic_DNA"/>
</dbReference>
<feature type="transmembrane region" description="Helical" evidence="1">
    <location>
        <begin position="6"/>
        <end position="23"/>
    </location>
</feature>
<reference evidence="2" key="1">
    <citation type="submission" date="2022-10" db="EMBL/GenBank/DDBJ databases">
        <title>Gaoshiqiia sediminis gen. nov., sp. nov., isolated from coastal sediment.</title>
        <authorList>
            <person name="Yu W.X."/>
            <person name="Mu D.S."/>
            <person name="Du J.Z."/>
            <person name="Liang Y.Q."/>
        </authorList>
    </citation>
    <scope>NUCLEOTIDE SEQUENCE</scope>
    <source>
        <strain evidence="2">A06</strain>
    </source>
</reference>
<comment type="caution">
    <text evidence="2">The sequence shown here is derived from an EMBL/GenBank/DDBJ whole genome shotgun (WGS) entry which is preliminary data.</text>
</comment>
<dbReference type="AlphaFoldDB" id="A0AA41YEV6"/>
<keyword evidence="1" id="KW-0472">Membrane</keyword>
<gene>
    <name evidence="2" type="ORF">N2K84_18455</name>
</gene>
<protein>
    <recommendedName>
        <fullName evidence="4">FeoB-associated Cys-rich membrane protein</fullName>
    </recommendedName>
</protein>
<evidence type="ECO:0000313" key="2">
    <source>
        <dbReference type="EMBL" id="MCW0484722.1"/>
    </source>
</evidence>
<evidence type="ECO:0000313" key="3">
    <source>
        <dbReference type="Proteomes" id="UP001163821"/>
    </source>
</evidence>
<dbReference type="RefSeq" id="WP_282593313.1">
    <property type="nucleotide sequence ID" value="NZ_JAPAAF010000048.1"/>
</dbReference>
<evidence type="ECO:0008006" key="4">
    <source>
        <dbReference type="Google" id="ProtNLM"/>
    </source>
</evidence>
<dbReference type="Proteomes" id="UP001163821">
    <property type="component" value="Unassembled WGS sequence"/>
</dbReference>
<name>A0AA41YEV6_9BACT</name>
<accession>A0AA41YEV6</accession>
<keyword evidence="1" id="KW-1133">Transmembrane helix</keyword>
<keyword evidence="1" id="KW-0812">Transmembrane</keyword>
<proteinExistence type="predicted"/>
<sequence>MIQEIITYLIIVAAVGSVFLRLYKLVVRLSQQKSAGPNGKCGGCSAACALRDLPAAKSCSAPQKARLIL</sequence>
<organism evidence="2 3">
    <name type="scientific">Gaoshiqia sediminis</name>
    <dbReference type="NCBI Taxonomy" id="2986998"/>
    <lineage>
        <taxon>Bacteria</taxon>
        <taxon>Pseudomonadati</taxon>
        <taxon>Bacteroidota</taxon>
        <taxon>Bacteroidia</taxon>
        <taxon>Marinilabiliales</taxon>
        <taxon>Prolixibacteraceae</taxon>
        <taxon>Gaoshiqia</taxon>
    </lineage>
</organism>
<evidence type="ECO:0000256" key="1">
    <source>
        <dbReference type="SAM" id="Phobius"/>
    </source>
</evidence>